<name>Q7VBC6_PROMA</name>
<protein>
    <submittedName>
        <fullName evidence="2">Uncharacterized protein</fullName>
    </submittedName>
</protein>
<reference evidence="2 3" key="1">
    <citation type="journal article" date="2003" name="Proc. Natl. Acad. Sci. U.S.A.">
        <title>Genome sequence of the cyanobacterium Prochlorococcus marinus SS120, a nearly minimal oxyphototrophic genome.</title>
        <authorList>
            <person name="Dufresne A."/>
            <person name="Salanoubat M."/>
            <person name="Partensky F."/>
            <person name="Artiguenave F."/>
            <person name="Axmann I.M."/>
            <person name="Barbe V."/>
            <person name="Duprat S."/>
            <person name="Galperin M.Y."/>
            <person name="Koonin E.V."/>
            <person name="Le Gall F."/>
            <person name="Makarova K.S."/>
            <person name="Ostrowski M."/>
            <person name="Oztas S."/>
            <person name="Robert C."/>
            <person name="Rogozin I.B."/>
            <person name="Scanlan D.J."/>
            <person name="Tandeau de Marsac N."/>
            <person name="Weissenbach J."/>
            <person name="Wincker P."/>
            <person name="Wolf Y.I."/>
            <person name="Hess W.R."/>
        </authorList>
    </citation>
    <scope>NUCLEOTIDE SEQUENCE [LARGE SCALE GENOMIC DNA]</scope>
    <source>
        <strain evidence="3">SARG / CCMP1375 / SS120</strain>
    </source>
</reference>
<dbReference type="HOGENOM" id="CLU_2289076_0_0_3"/>
<dbReference type="RefSeq" id="WP_011125322.1">
    <property type="nucleotide sequence ID" value="NC_005042.1"/>
</dbReference>
<dbReference type="STRING" id="167539.Pro_1170"/>
<dbReference type="KEGG" id="pma:Pro_1170"/>
<evidence type="ECO:0000313" key="3">
    <source>
        <dbReference type="Proteomes" id="UP000001420"/>
    </source>
</evidence>
<evidence type="ECO:0000313" key="2">
    <source>
        <dbReference type="EMBL" id="AAQ00215.1"/>
    </source>
</evidence>
<dbReference type="Proteomes" id="UP000001420">
    <property type="component" value="Chromosome"/>
</dbReference>
<keyword evidence="1" id="KW-0472">Membrane</keyword>
<dbReference type="EMBL" id="AE017126">
    <property type="protein sequence ID" value="AAQ00215.1"/>
    <property type="molecule type" value="Genomic_DNA"/>
</dbReference>
<accession>Q7VBC6</accession>
<gene>
    <name evidence="2" type="ordered locus">Pro_1170</name>
</gene>
<dbReference type="AlphaFoldDB" id="Q7VBC6"/>
<dbReference type="PATRIC" id="fig|167539.5.peg.1224"/>
<evidence type="ECO:0000256" key="1">
    <source>
        <dbReference type="SAM" id="Phobius"/>
    </source>
</evidence>
<keyword evidence="1" id="KW-1133">Transmembrane helix</keyword>
<proteinExistence type="predicted"/>
<organism evidence="2 3">
    <name type="scientific">Prochlorococcus marinus (strain SARG / CCMP1375 / SS120)</name>
    <dbReference type="NCBI Taxonomy" id="167539"/>
    <lineage>
        <taxon>Bacteria</taxon>
        <taxon>Bacillati</taxon>
        <taxon>Cyanobacteriota</taxon>
        <taxon>Cyanophyceae</taxon>
        <taxon>Synechococcales</taxon>
        <taxon>Prochlorococcaceae</taxon>
        <taxon>Prochlorococcus</taxon>
    </lineage>
</organism>
<feature type="transmembrane region" description="Helical" evidence="1">
    <location>
        <begin position="62"/>
        <end position="84"/>
    </location>
</feature>
<keyword evidence="1" id="KW-0812">Transmembrane</keyword>
<dbReference type="EnsemblBacteria" id="AAQ00215">
    <property type="protein sequence ID" value="AAQ00215"/>
    <property type="gene ID" value="Pro_1170"/>
</dbReference>
<keyword evidence="3" id="KW-1185">Reference proteome</keyword>
<sequence>MNTTWCFLKMYEIVKGLYLREIKKHFSTCNEMRFSVLFMYIYKEISQQNLDSIISLLHSSDLLATITVVGFNTLAAIFGVITFIQVTHFVYYGFDANDPSN</sequence>